<protein>
    <recommendedName>
        <fullName evidence="4">Prepilin-type N-terminal cleavage/methylation domain-containing protein</fullName>
    </recommendedName>
</protein>
<name>A0A2H0NEV8_9BACT</name>
<dbReference type="Pfam" id="PF07963">
    <property type="entry name" value="N_methyl"/>
    <property type="match status" value="1"/>
</dbReference>
<feature type="transmembrane region" description="Helical" evidence="1">
    <location>
        <begin position="22"/>
        <end position="44"/>
    </location>
</feature>
<gene>
    <name evidence="2" type="ORF">COV54_01130</name>
</gene>
<keyword evidence="1" id="KW-0472">Membrane</keyword>
<accession>A0A2H0NEV8</accession>
<evidence type="ECO:0008006" key="4">
    <source>
        <dbReference type="Google" id="ProtNLM"/>
    </source>
</evidence>
<dbReference type="NCBIfam" id="TIGR02532">
    <property type="entry name" value="IV_pilin_GFxxxE"/>
    <property type="match status" value="1"/>
</dbReference>
<evidence type="ECO:0000256" key="1">
    <source>
        <dbReference type="SAM" id="Phobius"/>
    </source>
</evidence>
<dbReference type="Proteomes" id="UP000228867">
    <property type="component" value="Unassembled WGS sequence"/>
</dbReference>
<organism evidence="2 3">
    <name type="scientific">Candidatus Jorgensenbacteria bacterium CG11_big_fil_rev_8_21_14_0_20_38_23</name>
    <dbReference type="NCBI Taxonomy" id="1974594"/>
    <lineage>
        <taxon>Bacteria</taxon>
        <taxon>Candidatus Joergenseniibacteriota</taxon>
    </lineage>
</organism>
<proteinExistence type="predicted"/>
<sequence length="187" mass="20217">MKKIPNSQFPIPNSRGFTIVELLVAMGLFVILIGIATGGFVRALRTQRAVVALMAANDNASLTLEQMAREMRTGYNFSVVGDELQFVNAYSKKTGYRLNSGAIERASIDGETSALIDSDYKKITADNVKIAHFKIILFGNELGDGYPPRITISLSVSSTSKYLENILTNIQTTVSSRCGPGGCPSDT</sequence>
<evidence type="ECO:0000313" key="3">
    <source>
        <dbReference type="Proteomes" id="UP000228867"/>
    </source>
</evidence>
<keyword evidence="1" id="KW-0812">Transmembrane</keyword>
<evidence type="ECO:0000313" key="2">
    <source>
        <dbReference type="EMBL" id="PIR07428.1"/>
    </source>
</evidence>
<dbReference type="InterPro" id="IPR012902">
    <property type="entry name" value="N_methyl_site"/>
</dbReference>
<comment type="caution">
    <text evidence="2">The sequence shown here is derived from an EMBL/GenBank/DDBJ whole genome shotgun (WGS) entry which is preliminary data.</text>
</comment>
<keyword evidence="1" id="KW-1133">Transmembrane helix</keyword>
<dbReference type="EMBL" id="PCWR01000026">
    <property type="protein sequence ID" value="PIR07428.1"/>
    <property type="molecule type" value="Genomic_DNA"/>
</dbReference>
<reference evidence="2 3" key="1">
    <citation type="submission" date="2017-09" db="EMBL/GenBank/DDBJ databases">
        <title>Depth-based differentiation of microbial function through sediment-hosted aquifers and enrichment of novel symbionts in the deep terrestrial subsurface.</title>
        <authorList>
            <person name="Probst A.J."/>
            <person name="Ladd B."/>
            <person name="Jarett J.K."/>
            <person name="Geller-Mcgrath D.E."/>
            <person name="Sieber C.M."/>
            <person name="Emerson J.B."/>
            <person name="Anantharaman K."/>
            <person name="Thomas B.C."/>
            <person name="Malmstrom R."/>
            <person name="Stieglmeier M."/>
            <person name="Klingl A."/>
            <person name="Woyke T."/>
            <person name="Ryan C.M."/>
            <person name="Banfield J.F."/>
        </authorList>
    </citation>
    <scope>NUCLEOTIDE SEQUENCE [LARGE SCALE GENOMIC DNA]</scope>
    <source>
        <strain evidence="2">CG11_big_fil_rev_8_21_14_0_20_38_23</strain>
    </source>
</reference>
<dbReference type="AlphaFoldDB" id="A0A2H0NEV8"/>